<dbReference type="Proteomes" id="UP001206067">
    <property type="component" value="Unassembled WGS sequence"/>
</dbReference>
<protein>
    <submittedName>
        <fullName evidence="1">PqqD family protein</fullName>
    </submittedName>
</protein>
<sequence>MSETSIAPEAVVLRNEDVLYSEVADGMSLMDIESGRYFHFEQTGARIWLELSEDKTFCDLCAGLEQEFDVETEQCREETEEFLASLLELGLATLRK</sequence>
<dbReference type="InterPro" id="IPR008792">
    <property type="entry name" value="PQQD"/>
</dbReference>
<dbReference type="InterPro" id="IPR041881">
    <property type="entry name" value="PqqD_sf"/>
</dbReference>
<accession>A0ABT1XNF9</accession>
<name>A0ABT1XNF9_9SPHN</name>
<proteinExistence type="predicted"/>
<comment type="caution">
    <text evidence="1">The sequence shown here is derived from an EMBL/GenBank/DDBJ whole genome shotgun (WGS) entry which is preliminary data.</text>
</comment>
<evidence type="ECO:0000313" key="1">
    <source>
        <dbReference type="EMBL" id="MCR2833196.1"/>
    </source>
</evidence>
<dbReference type="Pfam" id="PF05402">
    <property type="entry name" value="PqqD"/>
    <property type="match status" value="1"/>
</dbReference>
<gene>
    <name evidence="1" type="ORF">NSO95_04510</name>
</gene>
<evidence type="ECO:0000313" key="2">
    <source>
        <dbReference type="Proteomes" id="UP001206067"/>
    </source>
</evidence>
<dbReference type="RefSeq" id="WP_257594963.1">
    <property type="nucleotide sequence ID" value="NZ_JANKHH010000003.1"/>
</dbReference>
<dbReference type="EMBL" id="JANKHH010000003">
    <property type="protein sequence ID" value="MCR2833196.1"/>
    <property type="molecule type" value="Genomic_DNA"/>
</dbReference>
<organism evidence="1 2">
    <name type="scientific">Parerythrobacter lacustris</name>
    <dbReference type="NCBI Taxonomy" id="2969984"/>
    <lineage>
        <taxon>Bacteria</taxon>
        <taxon>Pseudomonadati</taxon>
        <taxon>Pseudomonadota</taxon>
        <taxon>Alphaproteobacteria</taxon>
        <taxon>Sphingomonadales</taxon>
        <taxon>Erythrobacteraceae</taxon>
        <taxon>Parerythrobacter</taxon>
    </lineage>
</organism>
<keyword evidence="2" id="KW-1185">Reference proteome</keyword>
<dbReference type="Gene3D" id="1.10.10.1150">
    <property type="entry name" value="Coenzyme PQQ synthesis protein D (PqqD)"/>
    <property type="match status" value="1"/>
</dbReference>
<reference evidence="1 2" key="1">
    <citation type="submission" date="2022-08" db="EMBL/GenBank/DDBJ databases">
        <title>Polyphasic taxonomy analysis of Qipengyuania sp.RS5-5.</title>
        <authorList>
            <person name="Xamxidin M."/>
            <person name="Wu M."/>
        </authorList>
    </citation>
    <scope>NUCLEOTIDE SEQUENCE [LARGE SCALE GENOMIC DNA]</scope>
    <source>
        <strain evidence="1 2">RS5-5</strain>
    </source>
</reference>